<evidence type="ECO:0000313" key="2">
    <source>
        <dbReference type="Proteomes" id="UP001054837"/>
    </source>
</evidence>
<sequence length="106" mass="12172">MCHDQPSEDSASLQFERGNEFYILEVTLVTVIGKNQTFTRSHVPQGKRMHPGLSMATSHFHNHWACRHTEILETKNPTSRIALSQTEELPLSFKRTGSLHRQQSKE</sequence>
<organism evidence="1 2">
    <name type="scientific">Caerostris darwini</name>
    <dbReference type="NCBI Taxonomy" id="1538125"/>
    <lineage>
        <taxon>Eukaryota</taxon>
        <taxon>Metazoa</taxon>
        <taxon>Ecdysozoa</taxon>
        <taxon>Arthropoda</taxon>
        <taxon>Chelicerata</taxon>
        <taxon>Arachnida</taxon>
        <taxon>Araneae</taxon>
        <taxon>Araneomorphae</taxon>
        <taxon>Entelegynae</taxon>
        <taxon>Araneoidea</taxon>
        <taxon>Araneidae</taxon>
        <taxon>Caerostris</taxon>
    </lineage>
</organism>
<gene>
    <name evidence="1" type="ORF">CDAR_609811</name>
</gene>
<evidence type="ECO:0000313" key="1">
    <source>
        <dbReference type="EMBL" id="GIY72028.1"/>
    </source>
</evidence>
<proteinExistence type="predicted"/>
<dbReference type="Proteomes" id="UP001054837">
    <property type="component" value="Unassembled WGS sequence"/>
</dbReference>
<accession>A0AAV4VPT4</accession>
<dbReference type="AlphaFoldDB" id="A0AAV4VPT4"/>
<name>A0AAV4VPT4_9ARAC</name>
<keyword evidence="2" id="KW-1185">Reference proteome</keyword>
<protein>
    <submittedName>
        <fullName evidence="1">Uncharacterized protein</fullName>
    </submittedName>
</protein>
<reference evidence="1 2" key="1">
    <citation type="submission" date="2021-06" db="EMBL/GenBank/DDBJ databases">
        <title>Caerostris darwini draft genome.</title>
        <authorList>
            <person name="Kono N."/>
            <person name="Arakawa K."/>
        </authorList>
    </citation>
    <scope>NUCLEOTIDE SEQUENCE [LARGE SCALE GENOMIC DNA]</scope>
</reference>
<comment type="caution">
    <text evidence="1">The sequence shown here is derived from an EMBL/GenBank/DDBJ whole genome shotgun (WGS) entry which is preliminary data.</text>
</comment>
<dbReference type="EMBL" id="BPLQ01013432">
    <property type="protein sequence ID" value="GIY72028.1"/>
    <property type="molecule type" value="Genomic_DNA"/>
</dbReference>